<feature type="transmembrane region" description="Helical" evidence="1">
    <location>
        <begin position="62"/>
        <end position="80"/>
    </location>
</feature>
<keyword evidence="1" id="KW-1133">Transmembrane helix</keyword>
<organism evidence="2 3">
    <name type="scientific">Candidatus Gottesmanbacteria bacterium RBG_16_43_7</name>
    <dbReference type="NCBI Taxonomy" id="1798373"/>
    <lineage>
        <taxon>Bacteria</taxon>
        <taxon>Candidatus Gottesmaniibacteriota</taxon>
    </lineage>
</organism>
<evidence type="ECO:0000313" key="3">
    <source>
        <dbReference type="Proteomes" id="UP000176854"/>
    </source>
</evidence>
<evidence type="ECO:0000256" key="1">
    <source>
        <dbReference type="SAM" id="Phobius"/>
    </source>
</evidence>
<feature type="transmembrane region" description="Helical" evidence="1">
    <location>
        <begin position="380"/>
        <end position="401"/>
    </location>
</feature>
<feature type="transmembrane region" description="Helical" evidence="1">
    <location>
        <begin position="214"/>
        <end position="234"/>
    </location>
</feature>
<feature type="transmembrane region" description="Helical" evidence="1">
    <location>
        <begin position="6"/>
        <end position="25"/>
    </location>
</feature>
<feature type="transmembrane region" description="Helical" evidence="1">
    <location>
        <begin position="182"/>
        <end position="202"/>
    </location>
</feature>
<dbReference type="AlphaFoldDB" id="A0A1F5ZD83"/>
<feature type="transmembrane region" description="Helical" evidence="1">
    <location>
        <begin position="37"/>
        <end position="56"/>
    </location>
</feature>
<evidence type="ECO:0000313" key="2">
    <source>
        <dbReference type="EMBL" id="OGG10087.1"/>
    </source>
</evidence>
<feature type="transmembrane region" description="Helical" evidence="1">
    <location>
        <begin position="254"/>
        <end position="275"/>
    </location>
</feature>
<protein>
    <recommendedName>
        <fullName evidence="4">Glycosyltransferase RgtA/B/C/D-like domain-containing protein</fullName>
    </recommendedName>
</protein>
<dbReference type="Proteomes" id="UP000176854">
    <property type="component" value="Unassembled WGS sequence"/>
</dbReference>
<feature type="transmembrane region" description="Helical" evidence="1">
    <location>
        <begin position="92"/>
        <end position="115"/>
    </location>
</feature>
<comment type="caution">
    <text evidence="2">The sequence shown here is derived from an EMBL/GenBank/DDBJ whole genome shotgun (WGS) entry which is preliminary data.</text>
</comment>
<accession>A0A1F5ZD83</accession>
<reference evidence="2 3" key="1">
    <citation type="journal article" date="2016" name="Nat. Commun.">
        <title>Thousands of microbial genomes shed light on interconnected biogeochemical processes in an aquifer system.</title>
        <authorList>
            <person name="Anantharaman K."/>
            <person name="Brown C.T."/>
            <person name="Hug L.A."/>
            <person name="Sharon I."/>
            <person name="Castelle C.J."/>
            <person name="Probst A.J."/>
            <person name="Thomas B.C."/>
            <person name="Singh A."/>
            <person name="Wilkins M.J."/>
            <person name="Karaoz U."/>
            <person name="Brodie E.L."/>
            <person name="Williams K.H."/>
            <person name="Hubbard S.S."/>
            <person name="Banfield J.F."/>
        </authorList>
    </citation>
    <scope>NUCLEOTIDE SEQUENCE [LARGE SCALE GENOMIC DNA]</scope>
</reference>
<evidence type="ECO:0008006" key="4">
    <source>
        <dbReference type="Google" id="ProtNLM"/>
    </source>
</evidence>
<feature type="transmembrane region" description="Helical" evidence="1">
    <location>
        <begin position="422"/>
        <end position="442"/>
    </location>
</feature>
<feature type="transmembrane region" description="Helical" evidence="1">
    <location>
        <begin position="326"/>
        <end position="345"/>
    </location>
</feature>
<gene>
    <name evidence="2" type="ORF">A2154_02085</name>
</gene>
<keyword evidence="1" id="KW-0472">Membrane</keyword>
<keyword evidence="1" id="KW-0812">Transmembrane</keyword>
<name>A0A1F5ZD83_9BACT</name>
<dbReference type="EMBL" id="MFJC01000005">
    <property type="protein sequence ID" value="OGG10087.1"/>
    <property type="molecule type" value="Genomic_DNA"/>
</dbReference>
<proteinExistence type="predicted"/>
<feature type="transmembrane region" description="Helical" evidence="1">
    <location>
        <begin position="303"/>
        <end position="319"/>
    </location>
</feature>
<feature type="transmembrane region" description="Helical" evidence="1">
    <location>
        <begin position="454"/>
        <end position="474"/>
    </location>
</feature>
<sequence>MIVIESIIFIAFICLLFLTAEAGLSGVKAGLTGAARLAIHTTVGIGIYILTTYILSFLKLDFLLIPLFILYGGIGLARYRQWKIHFKKIRPGVQHLIILVVATVYAVSMYTSGYINSAGTMYLRSPHHTDALWNIALIRSLVYSFPPEHPAISGELIQGYHFLYNLFLSGFLKYLPVSILRAYFLFFPLLFSVLLVYGLYYLALRITAKTSSAIWGMLMALFGGSFAFIVPIIYGQKISWDDGFGINQPISLLVNPSIVASIVFMLYSLFIYDLYLSSRNQRYALVFMVTSGILVGLKVYAGMIFYGAFTLYAISSLIFQKKSVHLLPAVGMAVIAASVFLPFNARYGFLVYQPFWPPDRMMMGTLDFTMWELKRQTLRMLGSGLGVIKLEAVAFMVFLFGNLGTRILGLMSLKSGDFRHRFFTGQIMIWSAISFLVPLFFIQPIGAFNMIQMYWYFLVFIGLLAGIGLARLFSSRLNKNLKMLLAIILILTTLPSAYEKITQVYLSRKVPALSKDDLEFYNTLSQLGPYSETVLEIPDLPQYSPATIRAWVEATSPIIPALGNKRQFLAGEVVQFKYDDLVSIRPQQIAEIMQPQGMDYISEYTRLKMDQRARQILSEYSIKYIVVRFDRSVWFKNESWVRPVFKNNTGTVYEVVLDY</sequence>